<comment type="similarity">
    <text evidence="8 9">Belongs to the TRAP transporter small permease family.</text>
</comment>
<accession>A0A9X2AQN2</accession>
<evidence type="ECO:0000256" key="4">
    <source>
        <dbReference type="ARBA" id="ARBA00022519"/>
    </source>
</evidence>
<feature type="domain" description="Tripartite ATP-independent periplasmic transporters DctQ component" evidence="10">
    <location>
        <begin position="24"/>
        <end position="159"/>
    </location>
</feature>
<evidence type="ECO:0000313" key="12">
    <source>
        <dbReference type="Proteomes" id="UP001139447"/>
    </source>
</evidence>
<dbReference type="InterPro" id="IPR007387">
    <property type="entry name" value="TRAP_DctQ"/>
</dbReference>
<evidence type="ECO:0000256" key="3">
    <source>
        <dbReference type="ARBA" id="ARBA00022475"/>
    </source>
</evidence>
<dbReference type="GO" id="GO:0005886">
    <property type="term" value="C:plasma membrane"/>
    <property type="evidence" value="ECO:0007669"/>
    <property type="project" value="UniProtKB-SubCell"/>
</dbReference>
<dbReference type="Pfam" id="PF04290">
    <property type="entry name" value="DctQ"/>
    <property type="match status" value="1"/>
</dbReference>
<dbReference type="PANTHER" id="PTHR35011">
    <property type="entry name" value="2,3-DIKETO-L-GULONATE TRAP TRANSPORTER SMALL PERMEASE PROTEIN YIAM"/>
    <property type="match status" value="1"/>
</dbReference>
<comment type="subcellular location">
    <subcellularLocation>
        <location evidence="1 9">Cell inner membrane</location>
        <topology evidence="1 9">Multi-pass membrane protein</topology>
    </subcellularLocation>
</comment>
<proteinExistence type="inferred from homology"/>
<keyword evidence="2 9" id="KW-0813">Transport</keyword>
<gene>
    <name evidence="11" type="ORF">MMF98_16090</name>
</gene>
<evidence type="ECO:0000256" key="1">
    <source>
        <dbReference type="ARBA" id="ARBA00004429"/>
    </source>
</evidence>
<evidence type="ECO:0000256" key="2">
    <source>
        <dbReference type="ARBA" id="ARBA00022448"/>
    </source>
</evidence>
<comment type="caution">
    <text evidence="11">The sequence shown here is derived from an EMBL/GenBank/DDBJ whole genome shotgun (WGS) entry which is preliminary data.</text>
</comment>
<keyword evidence="3" id="KW-1003">Cell membrane</keyword>
<feature type="transmembrane region" description="Helical" evidence="9">
    <location>
        <begin position="94"/>
        <end position="112"/>
    </location>
</feature>
<feature type="transmembrane region" description="Helical" evidence="9">
    <location>
        <begin position="48"/>
        <end position="66"/>
    </location>
</feature>
<evidence type="ECO:0000256" key="7">
    <source>
        <dbReference type="ARBA" id="ARBA00023136"/>
    </source>
</evidence>
<evidence type="ECO:0000259" key="10">
    <source>
        <dbReference type="Pfam" id="PF04290"/>
    </source>
</evidence>
<keyword evidence="6 9" id="KW-1133">Transmembrane helix</keyword>
<evidence type="ECO:0000256" key="8">
    <source>
        <dbReference type="ARBA" id="ARBA00038436"/>
    </source>
</evidence>
<dbReference type="PANTHER" id="PTHR35011:SF2">
    <property type="entry name" value="2,3-DIKETO-L-GULONATE TRAP TRANSPORTER SMALL PERMEASE PROTEIN YIAM"/>
    <property type="match status" value="1"/>
</dbReference>
<sequence length="167" mass="18323">MTRHKPRLGVQIEECIAVASLALLVVITLLNVITRYFTDDSFAWTEEISVFLMVLMALAGASAVAGRDSHIRIEFLFNRRTAEGTEVPRRGLKLFAALASSAVFLLLAALFARWVWDQYQFSETSMGLGVPLWWYGAVIPPLCLAISARAFGAFVRTLRAADAGGDA</sequence>
<evidence type="ECO:0000256" key="6">
    <source>
        <dbReference type="ARBA" id="ARBA00022989"/>
    </source>
</evidence>
<protein>
    <recommendedName>
        <fullName evidence="9">TRAP transporter small permease protein</fullName>
    </recommendedName>
</protein>
<reference evidence="11" key="1">
    <citation type="submission" date="2022-03" db="EMBL/GenBank/DDBJ databases">
        <authorList>
            <person name="Woo C.Y."/>
        </authorList>
    </citation>
    <scope>NUCLEOTIDE SEQUENCE</scope>
    <source>
        <strain evidence="11">CYS-02</strain>
    </source>
</reference>
<dbReference type="Proteomes" id="UP001139447">
    <property type="component" value="Unassembled WGS sequence"/>
</dbReference>
<dbReference type="EMBL" id="JALGBI010000002">
    <property type="protein sequence ID" value="MCJ0764737.1"/>
    <property type="molecule type" value="Genomic_DNA"/>
</dbReference>
<evidence type="ECO:0000256" key="5">
    <source>
        <dbReference type="ARBA" id="ARBA00022692"/>
    </source>
</evidence>
<dbReference type="InterPro" id="IPR055348">
    <property type="entry name" value="DctQ"/>
</dbReference>
<dbReference type="AlphaFoldDB" id="A0A9X2AQN2"/>
<comment type="subunit">
    <text evidence="9">The complex comprises the extracytoplasmic solute receptor protein and the two transmembrane proteins.</text>
</comment>
<evidence type="ECO:0000313" key="11">
    <source>
        <dbReference type="EMBL" id="MCJ0764737.1"/>
    </source>
</evidence>
<keyword evidence="4 9" id="KW-0997">Cell inner membrane</keyword>
<organism evidence="11 12">
    <name type="scientific">Variovorax terrae</name>
    <dbReference type="NCBI Taxonomy" id="2923278"/>
    <lineage>
        <taxon>Bacteria</taxon>
        <taxon>Pseudomonadati</taxon>
        <taxon>Pseudomonadota</taxon>
        <taxon>Betaproteobacteria</taxon>
        <taxon>Burkholderiales</taxon>
        <taxon>Comamonadaceae</taxon>
        <taxon>Variovorax</taxon>
    </lineage>
</organism>
<dbReference type="GO" id="GO:0022857">
    <property type="term" value="F:transmembrane transporter activity"/>
    <property type="evidence" value="ECO:0007669"/>
    <property type="project" value="UniProtKB-UniRule"/>
</dbReference>
<feature type="transmembrane region" description="Helical" evidence="9">
    <location>
        <begin position="132"/>
        <end position="151"/>
    </location>
</feature>
<dbReference type="RefSeq" id="WP_243307665.1">
    <property type="nucleotide sequence ID" value="NZ_JALGBI010000002.1"/>
</dbReference>
<dbReference type="GO" id="GO:0015740">
    <property type="term" value="P:C4-dicarboxylate transport"/>
    <property type="evidence" value="ECO:0007669"/>
    <property type="project" value="TreeGrafter"/>
</dbReference>
<keyword evidence="7 9" id="KW-0472">Membrane</keyword>
<comment type="function">
    <text evidence="9">Part of the tripartite ATP-independent periplasmic (TRAP) transport system.</text>
</comment>
<keyword evidence="5 9" id="KW-0812">Transmembrane</keyword>
<name>A0A9X2AQN2_9BURK</name>
<feature type="transmembrane region" description="Helical" evidence="9">
    <location>
        <begin position="12"/>
        <end position="36"/>
    </location>
</feature>
<evidence type="ECO:0000256" key="9">
    <source>
        <dbReference type="RuleBase" id="RU369079"/>
    </source>
</evidence>
<keyword evidence="12" id="KW-1185">Reference proteome</keyword>